<feature type="transmembrane region" description="Helical" evidence="4">
    <location>
        <begin position="84"/>
        <end position="104"/>
    </location>
</feature>
<dbReference type="Pfam" id="PF01553">
    <property type="entry name" value="Acyltransferase"/>
    <property type="match status" value="1"/>
</dbReference>
<evidence type="ECO:0000259" key="5">
    <source>
        <dbReference type="SMART" id="SM00563"/>
    </source>
</evidence>
<accession>A0A1D2QPZ6</accession>
<dbReference type="GO" id="GO:0003841">
    <property type="term" value="F:1-acylglycerol-3-phosphate O-acyltransferase activity"/>
    <property type="evidence" value="ECO:0007669"/>
    <property type="project" value="TreeGrafter"/>
</dbReference>
<keyword evidence="4" id="KW-0472">Membrane</keyword>
<dbReference type="InterPro" id="IPR002123">
    <property type="entry name" value="Plipid/glycerol_acylTrfase"/>
</dbReference>
<dbReference type="EMBL" id="MDLC01000024">
    <property type="protein sequence ID" value="ODS23634.1"/>
    <property type="molecule type" value="Genomic_DNA"/>
</dbReference>
<keyword evidence="3" id="KW-0012">Acyltransferase</keyword>
<sequence>MTKINKGWRLLATGLCFLIFGLGAFVLSWTLIPIVYFSSPKGLQRERRVKVFIHYAFRLFVHIMSISGVLTYKVDNFKQLNTPGQFILANHPSLIDVVLLIAFVKRADCIVKSSLLRNPLTRGAMKMAGYIANEDPEQVIQLATESLNRGNSLIIFPEGTRTTPGRKLSMRRGAANIALRAGCDITPVVITCKPTTLTKAHRWYHIPEKRCQISLVLRPKLNVDKFRQEEKRSLSARELTRFLENYFTQELVRYE</sequence>
<feature type="transmembrane region" description="Helical" evidence="4">
    <location>
        <begin position="12"/>
        <end position="39"/>
    </location>
</feature>
<organism evidence="6 7">
    <name type="scientific">Candidatus Endobugula sertula</name>
    <name type="common">Bugula neritina bacterial symbiont</name>
    <dbReference type="NCBI Taxonomy" id="62101"/>
    <lineage>
        <taxon>Bacteria</taxon>
        <taxon>Pseudomonadati</taxon>
        <taxon>Pseudomonadota</taxon>
        <taxon>Gammaproteobacteria</taxon>
        <taxon>Cellvibrionales</taxon>
        <taxon>Cellvibrionaceae</taxon>
        <taxon>Candidatus Endobugula</taxon>
    </lineage>
</organism>
<name>A0A1D2QPZ6_9GAMM</name>
<dbReference type="PANTHER" id="PTHR10434">
    <property type="entry name" value="1-ACYL-SN-GLYCEROL-3-PHOSPHATE ACYLTRANSFERASE"/>
    <property type="match status" value="1"/>
</dbReference>
<comment type="pathway">
    <text evidence="1">Lipid metabolism.</text>
</comment>
<dbReference type="GO" id="GO:0006654">
    <property type="term" value="P:phosphatidic acid biosynthetic process"/>
    <property type="evidence" value="ECO:0007669"/>
    <property type="project" value="TreeGrafter"/>
</dbReference>
<reference evidence="6 7" key="1">
    <citation type="journal article" date="2016" name="Appl. Environ. Microbiol.">
        <title>Lack of Overt Genome Reduction in the Bryostatin-Producing Bryozoan Symbiont "Candidatus Endobugula sertula".</title>
        <authorList>
            <person name="Miller I.J."/>
            <person name="Vanee N."/>
            <person name="Fong S.S."/>
            <person name="Lim-Fong G.E."/>
            <person name="Kwan J.C."/>
        </authorList>
    </citation>
    <scope>NUCLEOTIDE SEQUENCE [LARGE SCALE GENOMIC DNA]</scope>
    <source>
        <strain evidence="6">AB1-4</strain>
    </source>
</reference>
<keyword evidence="4" id="KW-1133">Transmembrane helix</keyword>
<dbReference type="SMART" id="SM00563">
    <property type="entry name" value="PlsC"/>
    <property type="match status" value="1"/>
</dbReference>
<evidence type="ECO:0000256" key="2">
    <source>
        <dbReference type="ARBA" id="ARBA00022679"/>
    </source>
</evidence>
<dbReference type="CDD" id="cd07989">
    <property type="entry name" value="LPLAT_AGPAT-like"/>
    <property type="match status" value="1"/>
</dbReference>
<evidence type="ECO:0000256" key="4">
    <source>
        <dbReference type="SAM" id="Phobius"/>
    </source>
</evidence>
<dbReference type="Proteomes" id="UP000242502">
    <property type="component" value="Unassembled WGS sequence"/>
</dbReference>
<keyword evidence="4" id="KW-0812">Transmembrane</keyword>
<feature type="transmembrane region" description="Helical" evidence="4">
    <location>
        <begin position="51"/>
        <end position="72"/>
    </location>
</feature>
<proteinExistence type="predicted"/>
<dbReference type="STRING" id="62101.AB835_07940"/>
<dbReference type="SUPFAM" id="SSF69593">
    <property type="entry name" value="Glycerol-3-phosphate (1)-acyltransferase"/>
    <property type="match status" value="1"/>
</dbReference>
<gene>
    <name evidence="6" type="ORF">AB835_07940</name>
</gene>
<comment type="caution">
    <text evidence="6">The sequence shown here is derived from an EMBL/GenBank/DDBJ whole genome shotgun (WGS) entry which is preliminary data.</text>
</comment>
<keyword evidence="2" id="KW-0808">Transferase</keyword>
<protein>
    <recommendedName>
        <fullName evidence="5">Phospholipid/glycerol acyltransferase domain-containing protein</fullName>
    </recommendedName>
</protein>
<evidence type="ECO:0000256" key="3">
    <source>
        <dbReference type="ARBA" id="ARBA00023315"/>
    </source>
</evidence>
<evidence type="ECO:0000313" key="6">
    <source>
        <dbReference type="EMBL" id="ODS23634.1"/>
    </source>
</evidence>
<dbReference type="PANTHER" id="PTHR10434:SF66">
    <property type="entry name" value="PHOSPHOLIPID_GLYCEROL ACYLTRANSFERASE DOMAIN-CONTAINING PROTEIN"/>
    <property type="match status" value="1"/>
</dbReference>
<evidence type="ECO:0000313" key="7">
    <source>
        <dbReference type="Proteomes" id="UP000242502"/>
    </source>
</evidence>
<feature type="domain" description="Phospholipid/glycerol acyltransferase" evidence="5">
    <location>
        <begin position="85"/>
        <end position="193"/>
    </location>
</feature>
<dbReference type="AlphaFoldDB" id="A0A1D2QPZ6"/>
<evidence type="ECO:0000256" key="1">
    <source>
        <dbReference type="ARBA" id="ARBA00005189"/>
    </source>
</evidence>